<dbReference type="AlphaFoldDB" id="E2BWZ4"/>
<dbReference type="EMBL" id="GL451188">
    <property type="protein sequence ID" value="EFN79858.1"/>
    <property type="molecule type" value="Genomic_DNA"/>
</dbReference>
<dbReference type="CDD" id="cd00136">
    <property type="entry name" value="PDZ_canonical"/>
    <property type="match status" value="1"/>
</dbReference>
<reference evidence="3 4" key="1">
    <citation type="journal article" date="2010" name="Science">
        <title>Genomic comparison of the ants Camponotus floridanus and Harpegnathos saltator.</title>
        <authorList>
            <person name="Bonasio R."/>
            <person name="Zhang G."/>
            <person name="Ye C."/>
            <person name="Mutti N.S."/>
            <person name="Fang X."/>
            <person name="Qin N."/>
            <person name="Donahue G."/>
            <person name="Yang P."/>
            <person name="Li Q."/>
            <person name="Li C."/>
            <person name="Zhang P."/>
            <person name="Huang Z."/>
            <person name="Berger S.L."/>
            <person name="Reinberg D."/>
            <person name="Wang J."/>
            <person name="Liebig J."/>
        </authorList>
    </citation>
    <scope>NUCLEOTIDE SEQUENCE [LARGE SCALE GENOMIC DNA]</scope>
    <source>
        <strain evidence="3 4">R22 G/1</strain>
    </source>
</reference>
<dbReference type="PROSITE" id="PS50106">
    <property type="entry name" value="PDZ"/>
    <property type="match status" value="1"/>
</dbReference>
<dbReference type="SUPFAM" id="SSF50156">
    <property type="entry name" value="PDZ domain-like"/>
    <property type="match status" value="1"/>
</dbReference>
<feature type="compositionally biased region" description="Acidic residues" evidence="1">
    <location>
        <begin position="430"/>
        <end position="441"/>
    </location>
</feature>
<evidence type="ECO:0000256" key="1">
    <source>
        <dbReference type="SAM" id="MobiDB-lite"/>
    </source>
</evidence>
<keyword evidence="4" id="KW-1185">Reference proteome</keyword>
<dbReference type="SMART" id="SM00228">
    <property type="entry name" value="PDZ"/>
    <property type="match status" value="1"/>
</dbReference>
<dbReference type="Gene3D" id="2.30.42.10">
    <property type="match status" value="1"/>
</dbReference>
<dbReference type="OMA" id="CDEDTFA"/>
<feature type="region of interest" description="Disordered" evidence="1">
    <location>
        <begin position="96"/>
        <end position="122"/>
    </location>
</feature>
<feature type="domain" description="PDZ" evidence="2">
    <location>
        <begin position="671"/>
        <end position="754"/>
    </location>
</feature>
<dbReference type="PANTHER" id="PTHR19964:SF95">
    <property type="entry name" value="ARC, ISOFORM A"/>
    <property type="match status" value="1"/>
</dbReference>
<evidence type="ECO:0000259" key="2">
    <source>
        <dbReference type="PROSITE" id="PS50106"/>
    </source>
</evidence>
<accession>E2BWZ4</accession>
<dbReference type="InterPro" id="IPR036034">
    <property type="entry name" value="PDZ_sf"/>
</dbReference>
<feature type="compositionally biased region" description="Polar residues" evidence="1">
    <location>
        <begin position="405"/>
        <end position="427"/>
    </location>
</feature>
<proteinExistence type="predicted"/>
<dbReference type="PANTHER" id="PTHR19964">
    <property type="entry name" value="MULTIPLE PDZ DOMAIN PROTEIN"/>
    <property type="match status" value="1"/>
</dbReference>
<feature type="compositionally biased region" description="Polar residues" evidence="1">
    <location>
        <begin position="642"/>
        <end position="662"/>
    </location>
</feature>
<dbReference type="Proteomes" id="UP000008237">
    <property type="component" value="Unassembled WGS sequence"/>
</dbReference>
<feature type="region of interest" description="Disordered" evidence="1">
    <location>
        <begin position="463"/>
        <end position="527"/>
    </location>
</feature>
<feature type="compositionally biased region" description="Acidic residues" evidence="1">
    <location>
        <begin position="498"/>
        <end position="514"/>
    </location>
</feature>
<dbReference type="STRING" id="610380.E2BWZ4"/>
<feature type="compositionally biased region" description="Basic and acidic residues" evidence="1">
    <location>
        <begin position="792"/>
        <end position="822"/>
    </location>
</feature>
<dbReference type="InParanoid" id="E2BWZ4"/>
<feature type="region of interest" description="Disordered" evidence="1">
    <location>
        <begin position="399"/>
        <end position="441"/>
    </location>
</feature>
<feature type="region of interest" description="Disordered" evidence="1">
    <location>
        <begin position="789"/>
        <end position="831"/>
    </location>
</feature>
<sequence>MTAAGYYGLVDTGLRIAYCRLPIAKSFGDDNNVGRIAHDATTDLFPTNQPTNQPSLNTSLTCHTMRLFKRHMSDPSPQLVSAVAISQDADTASDNIVEDNGKSMKKSKPNTIDHGSEVANSECPKPKRIHRMESLRNFFKSATGDHFHFHQSKSSVVKTATIQEEEVVLQPLMEKALSEGTVTTVYSKNHDNYECAHIDREAAFLREKKTQLSSSTRDIEGLRGKKRLLDYILQHEEIPKTQRDDTFALRETLRRRKRSVHTDADAPVFAEDVQKTRIFNFQLASISRGANGKETPKETPPPRLVPSTRASSSALNGLEDFLSNLRLGCDESGYDSDSTRAGADSPDSEKSAIHVPPAILSDDYHGVDLSLADLSTLQTDASVPPMTGTCVRSRIEKVDKRDDATTTSNNGVSFNESSGNQSTANRTSEVDGDDDTDSCDEDTFADLVEYQPADTLLARHYSKEQTRTAPRLCDPSSSTPSAAETRGPSACSPRGDTSDDDDDDDDGDDDDGDGDGGGGGVDVPCRDKSRASVVEALTSERRLGATVENRVVSVPYAVKLQALSLKDKRSKSRKCASPSVQRLLVHAESLCQDSPPASKICPPSATPSSGSPRCYNPKRLHSSLESEDNASPEVTRSVAKKLSTTSSVDKQQSATTASSATKNLVRRELRTMKLTVNRATGLGISVERCEAARPYYVIAKMDPDGEAARSRQFRVGDEIVRVCGRRIRGMSMAEARNAVRSCLGNVELQIAREPSVAFGADEIGDTWGDASVRLRGQDFDEAWISKNIRATAPREDHPATIASDRRDATATRREDDSSETRPRTSPPQKVTGMKKFQIVRKRSDTLPVRRASNLSLSVDLLTVVLQKGAQKKLGFTIVGGVDSNKGRMGIFRLTLGTSTYKKML</sequence>
<feature type="region of interest" description="Disordered" evidence="1">
    <location>
        <begin position="593"/>
        <end position="662"/>
    </location>
</feature>
<dbReference type="InterPro" id="IPR001478">
    <property type="entry name" value="PDZ"/>
</dbReference>
<protein>
    <submittedName>
        <fullName evidence="3">Multiple PDZ domain protein</fullName>
    </submittedName>
</protein>
<dbReference type="Pfam" id="PF00595">
    <property type="entry name" value="PDZ"/>
    <property type="match status" value="1"/>
</dbReference>
<dbReference type="InterPro" id="IPR051342">
    <property type="entry name" value="PDZ_scaffold"/>
</dbReference>
<organism evidence="4">
    <name type="scientific">Harpegnathos saltator</name>
    <name type="common">Jerdon's jumping ant</name>
    <dbReference type="NCBI Taxonomy" id="610380"/>
    <lineage>
        <taxon>Eukaryota</taxon>
        <taxon>Metazoa</taxon>
        <taxon>Ecdysozoa</taxon>
        <taxon>Arthropoda</taxon>
        <taxon>Hexapoda</taxon>
        <taxon>Insecta</taxon>
        <taxon>Pterygota</taxon>
        <taxon>Neoptera</taxon>
        <taxon>Endopterygota</taxon>
        <taxon>Hymenoptera</taxon>
        <taxon>Apocrita</taxon>
        <taxon>Aculeata</taxon>
        <taxon>Formicoidea</taxon>
        <taxon>Formicidae</taxon>
        <taxon>Ponerinae</taxon>
        <taxon>Ponerini</taxon>
        <taxon>Harpegnathos</taxon>
    </lineage>
</organism>
<dbReference type="OrthoDB" id="6022711at2759"/>
<evidence type="ECO:0000313" key="4">
    <source>
        <dbReference type="Proteomes" id="UP000008237"/>
    </source>
</evidence>
<feature type="region of interest" description="Disordered" evidence="1">
    <location>
        <begin position="289"/>
        <end position="312"/>
    </location>
</feature>
<evidence type="ECO:0000313" key="3">
    <source>
        <dbReference type="EMBL" id="EFN79858.1"/>
    </source>
</evidence>
<gene>
    <name evidence="3" type="ORF">EAI_11064</name>
</gene>
<name>E2BWZ4_HARSA</name>